<dbReference type="InterPro" id="IPR003615">
    <property type="entry name" value="HNH_nuc"/>
</dbReference>
<dbReference type="EMBL" id="DXFW01000014">
    <property type="protein sequence ID" value="HIX05516.1"/>
    <property type="molecule type" value="Genomic_DNA"/>
</dbReference>
<dbReference type="GO" id="GO:0004519">
    <property type="term" value="F:endonuclease activity"/>
    <property type="evidence" value="ECO:0007669"/>
    <property type="project" value="UniProtKB-KW"/>
</dbReference>
<comment type="caution">
    <text evidence="2">The sequence shown here is derived from an EMBL/GenBank/DDBJ whole genome shotgun (WGS) entry which is preliminary data.</text>
</comment>
<gene>
    <name evidence="2" type="ORF">H9865_05350</name>
</gene>
<dbReference type="AlphaFoldDB" id="A0A9D2ADH1"/>
<reference evidence="2" key="1">
    <citation type="journal article" date="2021" name="PeerJ">
        <title>Extensive microbial diversity within the chicken gut microbiome revealed by metagenomics and culture.</title>
        <authorList>
            <person name="Gilroy R."/>
            <person name="Ravi A."/>
            <person name="Getino M."/>
            <person name="Pursley I."/>
            <person name="Horton D.L."/>
            <person name="Alikhan N.F."/>
            <person name="Baker D."/>
            <person name="Gharbi K."/>
            <person name="Hall N."/>
            <person name="Watson M."/>
            <person name="Adriaenssens E.M."/>
            <person name="Foster-Nyarko E."/>
            <person name="Jarju S."/>
            <person name="Secka A."/>
            <person name="Antonio M."/>
            <person name="Oren A."/>
            <person name="Chaudhuri R.R."/>
            <person name="La Ragione R."/>
            <person name="Hildebrand F."/>
            <person name="Pallen M.J."/>
        </authorList>
    </citation>
    <scope>NUCLEOTIDE SEQUENCE</scope>
    <source>
        <strain evidence="2">2239</strain>
    </source>
</reference>
<organism evidence="2 3">
    <name type="scientific">Candidatus Allofournierella pullicola</name>
    <dbReference type="NCBI Taxonomy" id="2838596"/>
    <lineage>
        <taxon>Bacteria</taxon>
        <taxon>Bacillati</taxon>
        <taxon>Bacillota</taxon>
        <taxon>Clostridia</taxon>
        <taxon>Eubacteriales</taxon>
        <taxon>Oscillospiraceae</taxon>
        <taxon>Allofournierella</taxon>
    </lineage>
</organism>
<keyword evidence="2" id="KW-0540">Nuclease</keyword>
<keyword evidence="2" id="KW-0255">Endonuclease</keyword>
<evidence type="ECO:0000313" key="2">
    <source>
        <dbReference type="EMBL" id="HIX05516.1"/>
    </source>
</evidence>
<evidence type="ECO:0000313" key="3">
    <source>
        <dbReference type="Proteomes" id="UP000824193"/>
    </source>
</evidence>
<keyword evidence="2" id="KW-0378">Hydrolase</keyword>
<proteinExistence type="predicted"/>
<dbReference type="Pfam" id="PF13391">
    <property type="entry name" value="HNH_2"/>
    <property type="match status" value="1"/>
</dbReference>
<name>A0A9D2ADH1_9FIRM</name>
<accession>A0A9D2ADH1</accession>
<dbReference type="Proteomes" id="UP000824193">
    <property type="component" value="Unassembled WGS sequence"/>
</dbReference>
<protein>
    <submittedName>
        <fullName evidence="2">HNH endonuclease</fullName>
    </submittedName>
</protein>
<evidence type="ECO:0000259" key="1">
    <source>
        <dbReference type="Pfam" id="PF13391"/>
    </source>
</evidence>
<reference evidence="2" key="2">
    <citation type="submission" date="2021-04" db="EMBL/GenBank/DDBJ databases">
        <authorList>
            <person name="Gilroy R."/>
        </authorList>
    </citation>
    <scope>NUCLEOTIDE SEQUENCE</scope>
    <source>
        <strain evidence="2">2239</strain>
    </source>
</reference>
<feature type="domain" description="HNH nuclease" evidence="1">
    <location>
        <begin position="144"/>
        <end position="196"/>
    </location>
</feature>
<sequence length="254" mass="29154">MARTWTRDEEILAFALYCKTPFGKIHSRNDEIVRLADVLGRTPGSVSMKMCNFARFDEQLHARGVVGLSNGSHLDEEVWNDFSKNMEFLEEKSKQVLLRLRVSEEANEQNPDLPVGETTRVEANARINQSFFRQTVLSNYAGACCITGLAMPSLLTASHIKPWKDSDPRTERTNPRNGLCLNALHDRAFDRGLITVTTDYRVIVSKQIKDFYNMEVVQEFFGKYDGKKIELPEKFLPARQFIEFHNTNIFERLG</sequence>